<name>F6HP14_VITVI</name>
<protein>
    <submittedName>
        <fullName evidence="1">Uncharacterized protein</fullName>
    </submittedName>
</protein>
<keyword evidence="2" id="KW-1185">Reference proteome</keyword>
<accession>F6HP14</accession>
<reference evidence="2" key="1">
    <citation type="journal article" date="2007" name="Nature">
        <title>The grapevine genome sequence suggests ancestral hexaploidization in major angiosperm phyla.</title>
        <authorList>
            <consortium name="The French-Italian Public Consortium for Grapevine Genome Characterization."/>
            <person name="Jaillon O."/>
            <person name="Aury J.-M."/>
            <person name="Noel B."/>
            <person name="Policriti A."/>
            <person name="Clepet C."/>
            <person name="Casagrande A."/>
            <person name="Choisne N."/>
            <person name="Aubourg S."/>
            <person name="Vitulo N."/>
            <person name="Jubin C."/>
            <person name="Vezzi A."/>
            <person name="Legeai F."/>
            <person name="Hugueney P."/>
            <person name="Dasilva C."/>
            <person name="Horner D."/>
            <person name="Mica E."/>
            <person name="Jublot D."/>
            <person name="Poulain J."/>
            <person name="Bruyere C."/>
            <person name="Billault A."/>
            <person name="Segurens B."/>
            <person name="Gouyvenoux M."/>
            <person name="Ugarte E."/>
            <person name="Cattonaro F."/>
            <person name="Anthouard V."/>
            <person name="Vico V."/>
            <person name="Del Fabbro C."/>
            <person name="Alaux M."/>
            <person name="Di Gaspero G."/>
            <person name="Dumas V."/>
            <person name="Felice N."/>
            <person name="Paillard S."/>
            <person name="Juman I."/>
            <person name="Moroldo M."/>
            <person name="Scalabrin S."/>
            <person name="Canaguier A."/>
            <person name="Le Clainche I."/>
            <person name="Malacrida G."/>
            <person name="Durand E."/>
            <person name="Pesole G."/>
            <person name="Laucou V."/>
            <person name="Chatelet P."/>
            <person name="Merdinoglu D."/>
            <person name="Delledonne M."/>
            <person name="Pezzotti M."/>
            <person name="Lecharny A."/>
            <person name="Scarpelli C."/>
            <person name="Artiguenave F."/>
            <person name="Pe M.E."/>
            <person name="Valle G."/>
            <person name="Morgante M."/>
            <person name="Caboche M."/>
            <person name="Adam-Blondon A.-F."/>
            <person name="Weissenbach J."/>
            <person name="Quetier F."/>
            <person name="Wincker P."/>
        </authorList>
    </citation>
    <scope>NUCLEOTIDE SEQUENCE [LARGE SCALE GENOMIC DNA]</scope>
    <source>
        <strain evidence="2">cv. Pinot noir / PN40024</strain>
    </source>
</reference>
<dbReference type="PaxDb" id="29760-VIT_16s0100g01220.t01"/>
<dbReference type="AlphaFoldDB" id="F6HP14"/>
<sequence length="31" mass="3495">MQNIKAEDLDLVAGMRKMVGFSCVDLRSTEH</sequence>
<gene>
    <name evidence="1" type="ordered locus">VIT_16s0100g01220</name>
</gene>
<dbReference type="InParanoid" id="F6HP14"/>
<organism evidence="1 2">
    <name type="scientific">Vitis vinifera</name>
    <name type="common">Grape</name>
    <dbReference type="NCBI Taxonomy" id="29760"/>
    <lineage>
        <taxon>Eukaryota</taxon>
        <taxon>Viridiplantae</taxon>
        <taxon>Streptophyta</taxon>
        <taxon>Embryophyta</taxon>
        <taxon>Tracheophyta</taxon>
        <taxon>Spermatophyta</taxon>
        <taxon>Magnoliopsida</taxon>
        <taxon>eudicotyledons</taxon>
        <taxon>Gunneridae</taxon>
        <taxon>Pentapetalae</taxon>
        <taxon>rosids</taxon>
        <taxon>Vitales</taxon>
        <taxon>Vitaceae</taxon>
        <taxon>Viteae</taxon>
        <taxon>Vitis</taxon>
    </lineage>
</organism>
<dbReference type="EMBL" id="FN596000">
    <property type="protein sequence ID" value="CCB56420.1"/>
    <property type="molecule type" value="Genomic_DNA"/>
</dbReference>
<evidence type="ECO:0000313" key="1">
    <source>
        <dbReference type="EMBL" id="CCB56420.1"/>
    </source>
</evidence>
<dbReference type="HOGENOM" id="CLU_3400216_0_0_1"/>
<proteinExistence type="predicted"/>
<dbReference type="Proteomes" id="UP000009183">
    <property type="component" value="Chromosome 16"/>
</dbReference>
<evidence type="ECO:0000313" key="2">
    <source>
        <dbReference type="Proteomes" id="UP000009183"/>
    </source>
</evidence>